<reference evidence="3 4" key="1">
    <citation type="journal article" date="2010" name="Stand. Genomic Sci.">
        <title>Complete genome sequence of Archaeoglobus profundus type strain (AV18).</title>
        <authorList>
            <person name="von Jan M."/>
            <person name="Lapidus A."/>
            <person name="Del Rio T.G."/>
            <person name="Copeland A."/>
            <person name="Tice H."/>
            <person name="Cheng J.F."/>
            <person name="Lucas S."/>
            <person name="Chen F."/>
            <person name="Nolan M."/>
            <person name="Goodwin L."/>
            <person name="Han C."/>
            <person name="Pitluck S."/>
            <person name="Liolios K."/>
            <person name="Ivanova N."/>
            <person name="Mavromatis K."/>
            <person name="Ovchinnikova G."/>
            <person name="Chertkov O."/>
            <person name="Pati A."/>
            <person name="Chen A."/>
            <person name="Palaniappan K."/>
            <person name="Land M."/>
            <person name="Hauser L."/>
            <person name="Chang Y.J."/>
            <person name="Jeffries C.D."/>
            <person name="Saunders E."/>
            <person name="Brettin T."/>
            <person name="Detter J.C."/>
            <person name="Chain P."/>
            <person name="Eichinger K."/>
            <person name="Huber H."/>
            <person name="Spring S."/>
            <person name="Rohde M."/>
            <person name="Goker M."/>
            <person name="Wirth R."/>
            <person name="Woyke T."/>
            <person name="Bristow J."/>
            <person name="Eisen J.A."/>
            <person name="Markowitz V."/>
            <person name="Hugenholtz P."/>
            <person name="Kyrpides N.C."/>
            <person name="Klenk H.P."/>
        </authorList>
    </citation>
    <scope>NUCLEOTIDE SEQUENCE [LARGE SCALE GENOMIC DNA]</scope>
    <source>
        <strain evidence="4">DSM 5631 / JCM 9629 / NBRC 100127 / Av18</strain>
    </source>
</reference>
<accession>D2RHS9</accession>
<keyword evidence="1" id="KW-0472">Membrane</keyword>
<dbReference type="GO" id="GO:0016740">
    <property type="term" value="F:transferase activity"/>
    <property type="evidence" value="ECO:0007669"/>
    <property type="project" value="UniProtKB-KW"/>
</dbReference>
<dbReference type="HOGENOM" id="CLU_021313_0_0_2"/>
<name>D2RHS9_ARCPA</name>
<dbReference type="PANTHER" id="PTHR41710:SF2">
    <property type="entry name" value="GLYCOSYL TRANSFERASE FAMILY 39_83 DOMAIN-CONTAINING PROTEIN"/>
    <property type="match status" value="1"/>
</dbReference>
<feature type="transmembrane region" description="Helical" evidence="1">
    <location>
        <begin position="299"/>
        <end position="319"/>
    </location>
</feature>
<proteinExistence type="predicted"/>
<dbReference type="eggNOG" id="arCOG00562">
    <property type="taxonomic scope" value="Archaea"/>
</dbReference>
<dbReference type="InterPro" id="IPR019962">
    <property type="entry name" value="CHP03663"/>
</dbReference>
<dbReference type="Pfam" id="PF13231">
    <property type="entry name" value="PMT_2"/>
    <property type="match status" value="1"/>
</dbReference>
<feature type="domain" description="Glycosyltransferase RgtA/B/C/D-like" evidence="2">
    <location>
        <begin position="52"/>
        <end position="201"/>
    </location>
</feature>
<evidence type="ECO:0000313" key="3">
    <source>
        <dbReference type="EMBL" id="ADB57854.1"/>
    </source>
</evidence>
<keyword evidence="3" id="KW-0808">Transferase</keyword>
<dbReference type="OrthoDB" id="313515at2157"/>
<dbReference type="NCBIfam" id="TIGR03663">
    <property type="entry name" value="flippase activity-associated protein Agl23"/>
    <property type="match status" value="1"/>
</dbReference>
<keyword evidence="4" id="KW-1185">Reference proteome</keyword>
<feature type="transmembrane region" description="Helical" evidence="1">
    <location>
        <begin position="102"/>
        <end position="119"/>
    </location>
</feature>
<evidence type="ECO:0000259" key="2">
    <source>
        <dbReference type="Pfam" id="PF13231"/>
    </source>
</evidence>
<dbReference type="RefSeq" id="WP_012940190.1">
    <property type="nucleotide sequence ID" value="NC_013741.1"/>
</dbReference>
<feature type="transmembrane region" description="Helical" evidence="1">
    <location>
        <begin position="154"/>
        <end position="177"/>
    </location>
</feature>
<organism evidence="3 4">
    <name type="scientific">Archaeoglobus profundus (strain DSM 5631 / JCM 9629 / NBRC 100127 / Av18)</name>
    <dbReference type="NCBI Taxonomy" id="572546"/>
    <lineage>
        <taxon>Archaea</taxon>
        <taxon>Methanobacteriati</taxon>
        <taxon>Methanobacteriota</taxon>
        <taxon>Archaeoglobi</taxon>
        <taxon>Archaeoglobales</taxon>
        <taxon>Archaeoglobaceae</taxon>
        <taxon>Archaeoglobus</taxon>
    </lineage>
</organism>
<dbReference type="AlphaFoldDB" id="D2RHS9"/>
<dbReference type="KEGG" id="apo:Arcpr_0791"/>
<dbReference type="GeneID" id="8739452"/>
<dbReference type="PaxDb" id="572546-Arcpr_0791"/>
<protein>
    <submittedName>
        <fullName evidence="3">Glycosyl transferase family 39</fullName>
    </submittedName>
</protein>
<feature type="transmembrane region" description="Helical" evidence="1">
    <location>
        <begin position="277"/>
        <end position="293"/>
    </location>
</feature>
<dbReference type="PANTHER" id="PTHR41710">
    <property type="entry name" value="GLYCOSYL TRANSFERASE, FAMILY 39"/>
    <property type="match status" value="1"/>
</dbReference>
<evidence type="ECO:0000313" key="4">
    <source>
        <dbReference type="Proteomes" id="UP000001901"/>
    </source>
</evidence>
<feature type="transmembrane region" description="Helical" evidence="1">
    <location>
        <begin position="189"/>
        <end position="210"/>
    </location>
</feature>
<sequence length="485" mass="57263">MRKWIRIAIVILAVFLRFYDLGKAPLFFDESVHTVFVDNVLSWTYKYDPAFHGPLLFYLTAGVVSVLGKNEFTYRLIPAIFGVLTVLLLFKFEKFIGKGADYSALLVAISPIIVNYSRFFRNESQILFFTLAFVYFIFSYLRERKWYQLALASASLALFACSKENFYPISLFLLLYFVFDIKKFKIRDVVVAVGVFLLVYSALYTNFYTYTTPFTNFSEFPVVRALEYWKYQHEIARIGGPWWYYIPLLLLYDLPVFVLGVYAIANWIYRKKNDFRAFLIYWFVTSMVFYSYVQEKVPWLVVHMELPLYIIAGICLAEMKKRRERIVLIVLATVLLLYSCIHLNIVNPTNPAEPALYLPTSMEVKEFREELKAMNVSKVCVFMSPGDYWPLPCYLKDFKTYYFPNIDNFERMIESYGCEVVIMNQTNAMKAESKIKYLEKRELCLRSWTSYSYESLNPAKVLEFLIFRKPMGTVCYFNHTVYYVR</sequence>
<keyword evidence="1" id="KW-1133">Transmembrane helix</keyword>
<dbReference type="InterPro" id="IPR038731">
    <property type="entry name" value="RgtA/B/C-like"/>
</dbReference>
<gene>
    <name evidence="3" type="ordered locus">Arcpr_0791</name>
</gene>
<dbReference type="EMBL" id="CP001857">
    <property type="protein sequence ID" value="ADB57854.1"/>
    <property type="molecule type" value="Genomic_DNA"/>
</dbReference>
<keyword evidence="1" id="KW-0812">Transmembrane</keyword>
<feature type="transmembrane region" description="Helical" evidence="1">
    <location>
        <begin position="242"/>
        <end position="265"/>
    </location>
</feature>
<feature type="transmembrane region" description="Helical" evidence="1">
    <location>
        <begin position="126"/>
        <end position="142"/>
    </location>
</feature>
<evidence type="ECO:0000256" key="1">
    <source>
        <dbReference type="SAM" id="Phobius"/>
    </source>
</evidence>
<feature type="transmembrane region" description="Helical" evidence="1">
    <location>
        <begin position="72"/>
        <end position="90"/>
    </location>
</feature>
<feature type="transmembrane region" description="Helical" evidence="1">
    <location>
        <begin position="50"/>
        <end position="67"/>
    </location>
</feature>
<dbReference type="STRING" id="572546.Arcpr_0791"/>
<feature type="transmembrane region" description="Helical" evidence="1">
    <location>
        <begin position="326"/>
        <end position="345"/>
    </location>
</feature>
<dbReference type="Proteomes" id="UP000001901">
    <property type="component" value="Chromosome"/>
</dbReference>